<dbReference type="PANTHER" id="PTHR30050:SF5">
    <property type="entry name" value="DNAA REGULATORY INACTIVATOR HDA"/>
    <property type="match status" value="1"/>
</dbReference>
<dbReference type="AlphaFoldDB" id="A0A846MV86"/>
<reference evidence="1 2" key="1">
    <citation type="submission" date="2020-03" db="EMBL/GenBank/DDBJ databases">
        <title>Genomic Encyclopedia of Type Strains, Phase IV (KMG-IV): sequencing the most valuable type-strain genomes for metagenomic binning, comparative biology and taxonomic classification.</title>
        <authorList>
            <person name="Goeker M."/>
        </authorList>
    </citation>
    <scope>NUCLEOTIDE SEQUENCE [LARGE SCALE GENOMIC DNA]</scope>
    <source>
        <strain evidence="1 2">DSM 19867</strain>
    </source>
</reference>
<sequence length="216" mass="23182">MSFQIPLPLPARARLGRSEFITGPGNAAAVALIDTWPAWPAPAAVLYGPSGSGKSHLAGVWAEKSGAVILYASDLVPETLTAPMPLVIEGVDEVLPSPEIEQVLFAFLERGHSLILTAHTPPSAWKNTIPDLRSRFDALLAFPLWEPDDALLQGLAKKLFADRQLQVPDSVIAQMIRALERSPAAVRDFVAKADEAALAEKKPVTLGLIRSLLAKD</sequence>
<proteinExistence type="predicted"/>
<dbReference type="InterPro" id="IPR027417">
    <property type="entry name" value="P-loop_NTPase"/>
</dbReference>
<dbReference type="GO" id="GO:0003688">
    <property type="term" value="F:DNA replication origin binding"/>
    <property type="evidence" value="ECO:0007669"/>
    <property type="project" value="TreeGrafter"/>
</dbReference>
<dbReference type="Gene3D" id="1.10.8.60">
    <property type="match status" value="1"/>
</dbReference>
<dbReference type="SUPFAM" id="SSF52540">
    <property type="entry name" value="P-loop containing nucleoside triphosphate hydrolases"/>
    <property type="match status" value="1"/>
</dbReference>
<gene>
    <name evidence="1" type="ORF">FHS83_000298</name>
</gene>
<organism evidence="1 2">
    <name type="scientific">Rhizomicrobium palustre</name>
    <dbReference type="NCBI Taxonomy" id="189966"/>
    <lineage>
        <taxon>Bacteria</taxon>
        <taxon>Pseudomonadati</taxon>
        <taxon>Pseudomonadota</taxon>
        <taxon>Alphaproteobacteria</taxon>
        <taxon>Micropepsales</taxon>
        <taxon>Micropepsaceae</taxon>
        <taxon>Rhizomicrobium</taxon>
    </lineage>
</organism>
<protein>
    <submittedName>
        <fullName evidence="1">Chromosomal replication initiation ATPase DnaA</fullName>
    </submittedName>
</protein>
<name>A0A846MV86_9PROT</name>
<comment type="caution">
    <text evidence="1">The sequence shown here is derived from an EMBL/GenBank/DDBJ whole genome shotgun (WGS) entry which is preliminary data.</text>
</comment>
<dbReference type="PANTHER" id="PTHR30050">
    <property type="entry name" value="CHROMOSOMAL REPLICATION INITIATOR PROTEIN DNAA"/>
    <property type="match status" value="1"/>
</dbReference>
<dbReference type="GO" id="GO:0006270">
    <property type="term" value="P:DNA replication initiation"/>
    <property type="evidence" value="ECO:0007669"/>
    <property type="project" value="TreeGrafter"/>
</dbReference>
<evidence type="ECO:0000313" key="1">
    <source>
        <dbReference type="EMBL" id="NIK86980.1"/>
    </source>
</evidence>
<evidence type="ECO:0000313" key="2">
    <source>
        <dbReference type="Proteomes" id="UP000570514"/>
    </source>
</evidence>
<keyword evidence="2" id="KW-1185">Reference proteome</keyword>
<dbReference type="Gene3D" id="3.40.50.300">
    <property type="entry name" value="P-loop containing nucleotide triphosphate hydrolases"/>
    <property type="match status" value="1"/>
</dbReference>
<dbReference type="RefSeq" id="WP_167080154.1">
    <property type="nucleotide sequence ID" value="NZ_BAAADC010000001.1"/>
</dbReference>
<dbReference type="EMBL" id="JAASRM010000001">
    <property type="protein sequence ID" value="NIK86980.1"/>
    <property type="molecule type" value="Genomic_DNA"/>
</dbReference>
<accession>A0A846MV86</accession>
<dbReference type="Proteomes" id="UP000570514">
    <property type="component" value="Unassembled WGS sequence"/>
</dbReference>
<dbReference type="GO" id="GO:0005886">
    <property type="term" value="C:plasma membrane"/>
    <property type="evidence" value="ECO:0007669"/>
    <property type="project" value="TreeGrafter"/>
</dbReference>